<dbReference type="Gene3D" id="3.90.220.20">
    <property type="entry name" value="DNA methylase specificity domains"/>
    <property type="match status" value="2"/>
</dbReference>
<dbReference type="GO" id="GO:0003677">
    <property type="term" value="F:DNA binding"/>
    <property type="evidence" value="ECO:0007669"/>
    <property type="project" value="UniProtKB-KW"/>
</dbReference>
<name>A0A172Q9R0_9STRE</name>
<dbReference type="STRING" id="1811193.A0O21_09390"/>
<dbReference type="GO" id="GO:0009307">
    <property type="term" value="P:DNA restriction-modification system"/>
    <property type="evidence" value="ECO:0007669"/>
    <property type="project" value="UniProtKB-KW"/>
</dbReference>
<organism evidence="6 7">
    <name type="scientific">Streptococcus pantholopis</name>
    <dbReference type="NCBI Taxonomy" id="1811193"/>
    <lineage>
        <taxon>Bacteria</taxon>
        <taxon>Bacillati</taxon>
        <taxon>Bacillota</taxon>
        <taxon>Bacilli</taxon>
        <taxon>Lactobacillales</taxon>
        <taxon>Streptococcaceae</taxon>
        <taxon>Streptococcus</taxon>
    </lineage>
</organism>
<keyword evidence="7" id="KW-1185">Reference proteome</keyword>
<dbReference type="SUPFAM" id="SSF116734">
    <property type="entry name" value="DNA methylase specificity domain"/>
    <property type="match status" value="2"/>
</dbReference>
<proteinExistence type="inferred from homology"/>
<dbReference type="CDD" id="cd17246">
    <property type="entry name" value="RMtype1_S_SonII-TRD2-CR2_like"/>
    <property type="match status" value="1"/>
</dbReference>
<dbReference type="PANTHER" id="PTHR30408:SF12">
    <property type="entry name" value="TYPE I RESTRICTION ENZYME MJAVIII SPECIFICITY SUBUNIT"/>
    <property type="match status" value="1"/>
</dbReference>
<evidence type="ECO:0000313" key="7">
    <source>
        <dbReference type="Proteomes" id="UP000077317"/>
    </source>
</evidence>
<dbReference type="PANTHER" id="PTHR30408">
    <property type="entry name" value="TYPE-1 RESTRICTION ENZYME ECOKI SPECIFICITY PROTEIN"/>
    <property type="match status" value="1"/>
</dbReference>
<evidence type="ECO:0000256" key="2">
    <source>
        <dbReference type="ARBA" id="ARBA00022747"/>
    </source>
</evidence>
<evidence type="ECO:0000256" key="3">
    <source>
        <dbReference type="ARBA" id="ARBA00023125"/>
    </source>
</evidence>
<reference evidence="7" key="2">
    <citation type="submission" date="2016-03" db="EMBL/GenBank/DDBJ databases">
        <title>Streptococcus antelopensis sp. nov., isolated from the feces of the Tibetan antelope (Pantholops hodgsonii) in Hoh Xil National Nature Reserve, Qinghai, China.</title>
        <authorList>
            <person name="Bai X."/>
        </authorList>
    </citation>
    <scope>NUCLEOTIDE SEQUENCE [LARGE SCALE GENOMIC DNA]</scope>
    <source>
        <strain evidence="7">TA 26</strain>
    </source>
</reference>
<feature type="domain" description="Type I restriction modification DNA specificity" evidence="5">
    <location>
        <begin position="219"/>
        <end position="393"/>
    </location>
</feature>
<gene>
    <name evidence="6" type="ORF">A0O21_09390</name>
</gene>
<dbReference type="Pfam" id="PF01420">
    <property type="entry name" value="Methylase_S"/>
    <property type="match status" value="2"/>
</dbReference>
<comment type="similarity">
    <text evidence="1">Belongs to the type-I restriction system S methylase family.</text>
</comment>
<evidence type="ECO:0000256" key="1">
    <source>
        <dbReference type="ARBA" id="ARBA00010923"/>
    </source>
</evidence>
<dbReference type="Proteomes" id="UP000077317">
    <property type="component" value="Chromosome"/>
</dbReference>
<evidence type="ECO:0000313" key="6">
    <source>
        <dbReference type="EMBL" id="AND80194.1"/>
    </source>
</evidence>
<dbReference type="AlphaFoldDB" id="A0A172Q9R0"/>
<dbReference type="InterPro" id="IPR044946">
    <property type="entry name" value="Restrct_endonuc_typeI_TRD_sf"/>
</dbReference>
<evidence type="ECO:0000259" key="5">
    <source>
        <dbReference type="Pfam" id="PF01420"/>
    </source>
</evidence>
<dbReference type="RefSeq" id="WP_067064570.1">
    <property type="nucleotide sequence ID" value="NZ_CP014699.1"/>
</dbReference>
<evidence type="ECO:0000256" key="4">
    <source>
        <dbReference type="SAM" id="Coils"/>
    </source>
</evidence>
<keyword evidence="3" id="KW-0238">DNA-binding</keyword>
<dbReference type="EMBL" id="CP014699">
    <property type="protein sequence ID" value="AND80194.1"/>
    <property type="molecule type" value="Genomic_DNA"/>
</dbReference>
<dbReference type="REBASE" id="145764">
    <property type="entry name" value="S.SspTA26ORF9410P"/>
</dbReference>
<sequence length="405" mass="45866">MTRHNLPNIKFKQFEDEWELVKLDDIKDVRDGTHNSPKYVTKGYPLVTSKNLTDNGIDLSTISLISEEDYSEINKRSKVDKGDILLGLIGTIGKPVLVNKEGFAIKNVGLIKSGGSLSNEFLIQFLKGNQFNKYINLEMAGNTQKFLGLNILRNTKVPFPIFPEQSAIGTLFQTLDELLSAYKDNLTNYQAFKASMLSKMFPKAGQTTPEIRLDGFDGEWEEKKLGELSEIVRGASPRPIQDPKWFDGSSEVGWLRISDVTNQNGRIHDLEQRISELGQEKTRVLKEPHLLLSIAASVGKPVINYVQTGVHDGFLIFLNPIFDKEFMFQWLEMFKDGWNKYGQPGSQVNLNSDIVKNHKLKVPTLDEQRAIGTFFANLDDLIASHQNKIAELETLKKKLLQDMFI</sequence>
<dbReference type="InterPro" id="IPR000055">
    <property type="entry name" value="Restrct_endonuc_typeI_TRD"/>
</dbReference>
<dbReference type="KEGG" id="spat:A0O21_09390"/>
<keyword evidence="2" id="KW-0680">Restriction system</keyword>
<protein>
    <recommendedName>
        <fullName evidence="5">Type I restriction modification DNA specificity domain-containing protein</fullName>
    </recommendedName>
</protein>
<reference evidence="6 7" key="1">
    <citation type="journal article" date="2016" name="Int. J. Syst. Evol. Microbiol.">
        <title>Streptococcuspantholopis sp. nov., isolated from faeces of the Tibetan antelope (Pantholops hodgsonii).</title>
        <authorList>
            <person name="Bai X."/>
            <person name="Xiong Y."/>
            <person name="Lu S."/>
            <person name="Jin D."/>
            <person name="Lai X."/>
            <person name="Yang J."/>
            <person name="Niu L."/>
            <person name="Hu S."/>
            <person name="Meng X."/>
            <person name="Pu J."/>
            <person name="Ye C."/>
            <person name="Xu J."/>
        </authorList>
    </citation>
    <scope>NUCLEOTIDE SEQUENCE [LARGE SCALE GENOMIC DNA]</scope>
    <source>
        <strain evidence="6 7">TA 26</strain>
    </source>
</reference>
<accession>A0A172Q9R0</accession>
<feature type="domain" description="Type I restriction modification DNA specificity" evidence="5">
    <location>
        <begin position="16"/>
        <end position="177"/>
    </location>
</feature>
<feature type="coiled-coil region" evidence="4">
    <location>
        <begin position="375"/>
        <end position="402"/>
    </location>
</feature>
<keyword evidence="4" id="KW-0175">Coiled coil</keyword>
<dbReference type="CDD" id="cd17283">
    <property type="entry name" value="RMtype1_S_Hpy180ORF7835P_TRD2-CR2_like"/>
    <property type="match status" value="1"/>
</dbReference>
<dbReference type="InterPro" id="IPR052021">
    <property type="entry name" value="Type-I_RS_S_subunit"/>
</dbReference>
<feature type="coiled-coil region" evidence="4">
    <location>
        <begin position="260"/>
        <end position="287"/>
    </location>
</feature>
<dbReference type="Gene3D" id="1.10.287.1120">
    <property type="entry name" value="Bipartite methylase S protein"/>
    <property type="match status" value="1"/>
</dbReference>
<dbReference type="OrthoDB" id="9795776at2"/>